<evidence type="ECO:0000256" key="7">
    <source>
        <dbReference type="ARBA" id="ARBA00040944"/>
    </source>
</evidence>
<proteinExistence type="predicted"/>
<comment type="catalytic activity">
    <reaction evidence="10">
        <text>L-threonyl-[protein] + UDP-N-acetyl-alpha-D-glucosamine = 3-O-(N-acetyl-beta-D-glucosaminyl)-L-threonyl-[protein] + UDP + H(+)</text>
        <dbReference type="Rhea" id="RHEA:48908"/>
        <dbReference type="Rhea" id="RHEA-COMP:11060"/>
        <dbReference type="Rhea" id="RHEA-COMP:12252"/>
        <dbReference type="ChEBI" id="CHEBI:15378"/>
        <dbReference type="ChEBI" id="CHEBI:30013"/>
        <dbReference type="ChEBI" id="CHEBI:57705"/>
        <dbReference type="ChEBI" id="CHEBI:58223"/>
        <dbReference type="ChEBI" id="CHEBI:90840"/>
        <dbReference type="EC" id="2.4.1.255"/>
    </reaction>
</comment>
<keyword evidence="12" id="KW-1185">Reference proteome</keyword>
<dbReference type="InterPro" id="IPR049625">
    <property type="entry name" value="Glyco_transf_61_cat"/>
</dbReference>
<keyword evidence="3" id="KW-0808">Transferase</keyword>
<dbReference type="InterPro" id="IPR007657">
    <property type="entry name" value="Glycosyltransferase_61"/>
</dbReference>
<evidence type="ECO:0000256" key="2">
    <source>
        <dbReference type="ARBA" id="ARBA00022676"/>
    </source>
</evidence>
<evidence type="ECO:0000256" key="10">
    <source>
        <dbReference type="ARBA" id="ARBA00049432"/>
    </source>
</evidence>
<dbReference type="PANTHER" id="PTHR20961:SF148">
    <property type="entry name" value="EGF DOMAIN-SPECIFIC O-LINKED N-ACETYLGLUCOSAMINE TRANSFERASE"/>
    <property type="match status" value="1"/>
</dbReference>
<evidence type="ECO:0000256" key="6">
    <source>
        <dbReference type="ARBA" id="ARBA00023180"/>
    </source>
</evidence>
<accession>A0ABM1DRD8</accession>
<evidence type="ECO:0000313" key="13">
    <source>
        <dbReference type="RefSeq" id="XP_014662509.1"/>
    </source>
</evidence>
<evidence type="ECO:0000256" key="1">
    <source>
        <dbReference type="ARBA" id="ARBA00011970"/>
    </source>
</evidence>
<evidence type="ECO:0000256" key="5">
    <source>
        <dbReference type="ARBA" id="ARBA00022824"/>
    </source>
</evidence>
<dbReference type="RefSeq" id="XP_014662509.1">
    <property type="nucleotide sequence ID" value="XM_014807023.1"/>
</dbReference>
<keyword evidence="5" id="KW-0256">Endoplasmic reticulum</keyword>
<reference evidence="13" key="1">
    <citation type="submission" date="2025-08" db="UniProtKB">
        <authorList>
            <consortium name="RefSeq"/>
        </authorList>
    </citation>
    <scope>IDENTIFICATION</scope>
</reference>
<keyword evidence="6" id="KW-0325">Glycoprotein</keyword>
<name>A0ABM1DRD8_PRICU</name>
<keyword evidence="4" id="KW-0732">Signal</keyword>
<dbReference type="Proteomes" id="UP000695022">
    <property type="component" value="Unplaced"/>
</dbReference>
<keyword evidence="2" id="KW-0328">Glycosyltransferase</keyword>
<evidence type="ECO:0000256" key="8">
    <source>
        <dbReference type="ARBA" id="ARBA00042574"/>
    </source>
</evidence>
<organism evidence="12 13">
    <name type="scientific">Priapulus caudatus</name>
    <name type="common">Priapulid worm</name>
    <dbReference type="NCBI Taxonomy" id="37621"/>
    <lineage>
        <taxon>Eukaryota</taxon>
        <taxon>Metazoa</taxon>
        <taxon>Ecdysozoa</taxon>
        <taxon>Scalidophora</taxon>
        <taxon>Priapulida</taxon>
        <taxon>Priapulimorpha</taxon>
        <taxon>Priapulimorphida</taxon>
        <taxon>Priapulidae</taxon>
        <taxon>Priapulus</taxon>
    </lineage>
</organism>
<evidence type="ECO:0000256" key="4">
    <source>
        <dbReference type="ARBA" id="ARBA00022729"/>
    </source>
</evidence>
<gene>
    <name evidence="13" type="primary">LOC106805443</name>
</gene>
<dbReference type="EC" id="2.4.1.255" evidence="1"/>
<dbReference type="Pfam" id="PF04577">
    <property type="entry name" value="Glyco_transf_61"/>
    <property type="match status" value="1"/>
</dbReference>
<evidence type="ECO:0000256" key="9">
    <source>
        <dbReference type="ARBA" id="ARBA00048317"/>
    </source>
</evidence>
<comment type="catalytic activity">
    <reaction evidence="9">
        <text>L-seryl-[protein] + UDP-N-acetyl-alpha-D-glucosamine = 3-O-(N-acetyl-beta-D-glucosaminyl)-L-seryl-[protein] + UDP + H(+)</text>
        <dbReference type="Rhea" id="RHEA:48904"/>
        <dbReference type="Rhea" id="RHEA-COMP:9863"/>
        <dbReference type="Rhea" id="RHEA-COMP:12251"/>
        <dbReference type="ChEBI" id="CHEBI:15378"/>
        <dbReference type="ChEBI" id="CHEBI:29999"/>
        <dbReference type="ChEBI" id="CHEBI:57705"/>
        <dbReference type="ChEBI" id="CHEBI:58223"/>
        <dbReference type="ChEBI" id="CHEBI:90838"/>
        <dbReference type="EC" id="2.4.1.255"/>
    </reaction>
</comment>
<dbReference type="GeneID" id="106805443"/>
<protein>
    <recommendedName>
        <fullName evidence="7">EGF domain-specific O-linked N-acetylglucosamine transferase</fullName>
        <ecNumber evidence="1">2.4.1.255</ecNumber>
    </recommendedName>
    <alternativeName>
        <fullName evidence="8">Extracellular O-linked N-acetylglucosamine transferase</fullName>
    </alternativeName>
</protein>
<evidence type="ECO:0000256" key="3">
    <source>
        <dbReference type="ARBA" id="ARBA00022679"/>
    </source>
</evidence>
<dbReference type="PANTHER" id="PTHR20961">
    <property type="entry name" value="GLYCOSYLTRANSFERASE"/>
    <property type="match status" value="1"/>
</dbReference>
<evidence type="ECO:0000313" key="12">
    <source>
        <dbReference type="Proteomes" id="UP000695022"/>
    </source>
</evidence>
<evidence type="ECO:0000259" key="11">
    <source>
        <dbReference type="Pfam" id="PF04577"/>
    </source>
</evidence>
<sequence>MRAVKAQQHARHTDPWNINIPEEHLSQYFYNQDKLSRRCEEWQNCPYKPYTKNTECWGYEGSCVPDYNYADCLELQPNVNDSRRIQRARKHFYEAADWGYVKQEIDSMKSFCTPQHTTDSALRCSSNMHYCEAENIYINFEMLGKDPPEGEPHYYFRHRQIDFSRGRMGGHCKLDRPGLLNQKHHSQCSLSSWYPTIKYYDELDFRPSASNHCDIVEDKLTFLIKLDIGANLYHHFCDFFNIYLSQHIGRHNFTDDIKIISWDSPSGCSGSRMFAAFNQHLLHRLEIQQYGPMDGQVRVTLIARTTATRTILNQRELVDAMKTVPAVHLSVYDLNTKKISFRDQINITHNTDIIVGMHGAGLTHMLFQPDWGVTFEMYNCEDGCYSDLARLRGIKHLTWRRPYKLWKEATTQNDHIKDYSYGFDVEEFMKILMLGIDYVEKNTNFQNARTVG</sequence>
<feature type="domain" description="Glycosyltransferase 61 catalytic" evidence="11">
    <location>
        <begin position="268"/>
        <end position="370"/>
    </location>
</feature>